<dbReference type="EMBL" id="GL636494">
    <property type="protein sequence ID" value="EFW17597.1"/>
    <property type="molecule type" value="Genomic_DNA"/>
</dbReference>
<reference evidence="3" key="1">
    <citation type="journal article" date="2010" name="Genome Res.">
        <title>Population genomic sequencing of Coccidioides fungi reveals recent hybridization and transposon control.</title>
        <authorList>
            <person name="Neafsey D.E."/>
            <person name="Barker B.M."/>
            <person name="Sharpton T.J."/>
            <person name="Stajich J.E."/>
            <person name="Park D.J."/>
            <person name="Whiston E."/>
            <person name="Hung C.-Y."/>
            <person name="McMahan C."/>
            <person name="White J."/>
            <person name="Sykes S."/>
            <person name="Heiman D."/>
            <person name="Young S."/>
            <person name="Zeng Q."/>
            <person name="Abouelleil A."/>
            <person name="Aftuck L."/>
            <person name="Bessette D."/>
            <person name="Brown A."/>
            <person name="FitzGerald M."/>
            <person name="Lui A."/>
            <person name="Macdonald J.P."/>
            <person name="Priest M."/>
            <person name="Orbach M.J."/>
            <person name="Galgiani J.N."/>
            <person name="Kirkland T.N."/>
            <person name="Cole G.T."/>
            <person name="Birren B.W."/>
            <person name="Henn M.R."/>
            <person name="Taylor J.W."/>
            <person name="Rounsley S.D."/>
        </authorList>
    </citation>
    <scope>NUCLEOTIDE SEQUENCE [LARGE SCALE GENOMIC DNA]</scope>
    <source>
        <strain evidence="3">RMSCC 757 / Silveira</strain>
    </source>
</reference>
<dbReference type="VEuPathDB" id="FungiDB:CPSG_06040"/>
<dbReference type="OrthoDB" id="10318057at2759"/>
<gene>
    <name evidence="2" type="ORF">CPSG_06040</name>
</gene>
<accession>E9D888</accession>
<evidence type="ECO:0000313" key="2">
    <source>
        <dbReference type="EMBL" id="EFW17597.1"/>
    </source>
</evidence>
<feature type="compositionally biased region" description="Basic and acidic residues" evidence="1">
    <location>
        <begin position="53"/>
        <end position="70"/>
    </location>
</feature>
<evidence type="ECO:0000313" key="3">
    <source>
        <dbReference type="Proteomes" id="UP000002497"/>
    </source>
</evidence>
<reference evidence="3" key="2">
    <citation type="submission" date="2010-03" db="EMBL/GenBank/DDBJ databases">
        <title>The genome sequence of Coccidioides posadasii strain Silveira.</title>
        <authorList>
            <consortium name="The Broad Institute Genome Sequencing Center for Infectious Disease"/>
            <person name="Neafsey D."/>
            <person name="Orbach M."/>
            <person name="Henn M.R."/>
            <person name="Cole G.T."/>
            <person name="Galgiani J."/>
            <person name="Gardner M.J."/>
            <person name="Kirkland T.N."/>
            <person name="Taylor J.W."/>
            <person name="Young S.K."/>
            <person name="Zeng Q."/>
            <person name="Koehrsen M."/>
            <person name="Alvarado L."/>
            <person name="Berlin A."/>
            <person name="Borenstein D."/>
            <person name="Chapman S.B."/>
            <person name="Chen Z."/>
            <person name="Engels R."/>
            <person name="Freedman E."/>
            <person name="Gellesch M."/>
            <person name="Goldberg J."/>
            <person name="Griggs A."/>
            <person name="Gujja S."/>
            <person name="Heilman E."/>
            <person name="Heiman D."/>
            <person name="Howarth C."/>
            <person name="Jen D."/>
            <person name="Larson L."/>
            <person name="Mehta T."/>
            <person name="Neiman D."/>
            <person name="Park D."/>
            <person name="Pearson M."/>
            <person name="Richards J."/>
            <person name="Roberts A."/>
            <person name="Saif S."/>
            <person name="Shea T."/>
            <person name="Shenoy N."/>
            <person name="Sisk P."/>
            <person name="Stolte C."/>
            <person name="Sykes S."/>
            <person name="Walk T."/>
            <person name="White J."/>
            <person name="Yandava C."/>
            <person name="Haas B."/>
            <person name="Nusbaum C."/>
            <person name="Birren B."/>
        </authorList>
    </citation>
    <scope>NUCLEOTIDE SEQUENCE [LARGE SCALE GENOMIC DNA]</scope>
    <source>
        <strain evidence="3">RMSCC 757 / Silveira</strain>
    </source>
</reference>
<dbReference type="AlphaFoldDB" id="E9D888"/>
<dbReference type="Proteomes" id="UP000002497">
    <property type="component" value="Unassembled WGS sequence"/>
</dbReference>
<proteinExistence type="predicted"/>
<organism evidence="3">
    <name type="scientific">Coccidioides posadasii (strain RMSCC 757 / Silveira)</name>
    <name type="common">Valley fever fungus</name>
    <dbReference type="NCBI Taxonomy" id="443226"/>
    <lineage>
        <taxon>Eukaryota</taxon>
        <taxon>Fungi</taxon>
        <taxon>Dikarya</taxon>
        <taxon>Ascomycota</taxon>
        <taxon>Pezizomycotina</taxon>
        <taxon>Eurotiomycetes</taxon>
        <taxon>Eurotiomycetidae</taxon>
        <taxon>Onygenales</taxon>
        <taxon>Onygenaceae</taxon>
        <taxon>Coccidioides</taxon>
    </lineage>
</organism>
<evidence type="ECO:0000256" key="1">
    <source>
        <dbReference type="SAM" id="MobiDB-lite"/>
    </source>
</evidence>
<feature type="region of interest" description="Disordered" evidence="1">
    <location>
        <begin position="1"/>
        <end position="31"/>
    </location>
</feature>
<sequence length="83" mass="9732">MDTPHEALLPPDRPSLSQQTNGIRDRHKSKGKRILSRIKRALCAFFCYRKHSHSDYSSKEKLQEDREPGKFDPTLRSIPNRTR</sequence>
<protein>
    <submittedName>
        <fullName evidence="2">Predicted protein</fullName>
    </submittedName>
</protein>
<keyword evidence="3" id="KW-1185">Reference proteome</keyword>
<name>E9D888_COCPS</name>
<feature type="region of interest" description="Disordered" evidence="1">
    <location>
        <begin position="52"/>
        <end position="83"/>
    </location>
</feature>
<dbReference type="HOGENOM" id="CLU_2542417_0_0_1"/>